<evidence type="ECO:0000313" key="1">
    <source>
        <dbReference type="EMBL" id="RGP69391.1"/>
    </source>
</evidence>
<name>A0A395SAE9_9HYPO</name>
<dbReference type="STRING" id="694270.A0A395SAE9"/>
<evidence type="ECO:0000313" key="2">
    <source>
        <dbReference type="Proteomes" id="UP000266234"/>
    </source>
</evidence>
<dbReference type="AlphaFoldDB" id="A0A395SAE9"/>
<organism evidence="1 2">
    <name type="scientific">Fusarium longipes</name>
    <dbReference type="NCBI Taxonomy" id="694270"/>
    <lineage>
        <taxon>Eukaryota</taxon>
        <taxon>Fungi</taxon>
        <taxon>Dikarya</taxon>
        <taxon>Ascomycota</taxon>
        <taxon>Pezizomycotina</taxon>
        <taxon>Sordariomycetes</taxon>
        <taxon>Hypocreomycetidae</taxon>
        <taxon>Hypocreales</taxon>
        <taxon>Nectriaceae</taxon>
        <taxon>Fusarium</taxon>
    </lineage>
</organism>
<gene>
    <name evidence="1" type="ORF">FLONG3_7787</name>
</gene>
<sequence>MSLHELSVQNPWFPAHPLYWSSKHYELLGCKFQQRLALPEINVNANEQEADLNKTSNAECATILASDAMPYMKDEAARKLFECAGGPLEPFSCRGTTRRFRVRLDPKWGFNSPVIRKRQCKLKGLQKDMPKEWWQDPYLLCVLLSLAQSIWYEDLLSKIQYYPVRLLLTNNDDTENAHILYAEFPDDILKGIRRATHRITADWPTIYHTTIPLKPYETFYDRLINEALGGVKNEKQAPDVVVKPATEDLPREMNQIEWGQIECNQIQWNLTERQQIEWDQIVW</sequence>
<comment type="caution">
    <text evidence="1">The sequence shown here is derived from an EMBL/GenBank/DDBJ whole genome shotgun (WGS) entry which is preliminary data.</text>
</comment>
<dbReference type="Proteomes" id="UP000266234">
    <property type="component" value="Unassembled WGS sequence"/>
</dbReference>
<dbReference type="EMBL" id="PXOG01000183">
    <property type="protein sequence ID" value="RGP69391.1"/>
    <property type="molecule type" value="Genomic_DNA"/>
</dbReference>
<reference evidence="1 2" key="1">
    <citation type="journal article" date="2018" name="PLoS Pathog.">
        <title>Evolution of structural diversity of trichothecenes, a family of toxins produced by plant pathogenic and entomopathogenic fungi.</title>
        <authorList>
            <person name="Proctor R.H."/>
            <person name="McCormick S.P."/>
            <person name="Kim H.S."/>
            <person name="Cardoza R.E."/>
            <person name="Stanley A.M."/>
            <person name="Lindo L."/>
            <person name="Kelly A."/>
            <person name="Brown D.W."/>
            <person name="Lee T."/>
            <person name="Vaughan M.M."/>
            <person name="Alexander N.J."/>
            <person name="Busman M."/>
            <person name="Gutierrez S."/>
        </authorList>
    </citation>
    <scope>NUCLEOTIDE SEQUENCE [LARGE SCALE GENOMIC DNA]</scope>
    <source>
        <strain evidence="1 2">NRRL 20695</strain>
    </source>
</reference>
<dbReference type="OrthoDB" id="5343483at2759"/>
<keyword evidence="2" id="KW-1185">Reference proteome</keyword>
<protein>
    <submittedName>
        <fullName evidence="1">Uncharacterized protein</fullName>
    </submittedName>
</protein>
<accession>A0A395SAE9</accession>
<proteinExistence type="predicted"/>